<accession>A0A1E5PEK8</accession>
<dbReference type="EMBL" id="MEHJ01000001">
    <property type="protein sequence ID" value="OEJ27969.1"/>
    <property type="molecule type" value="Genomic_DNA"/>
</dbReference>
<reference evidence="2 3" key="1">
    <citation type="submission" date="2016-08" db="EMBL/GenBank/DDBJ databases">
        <title>Complete genome sequence of Streptomyces agglomeratus strain 6-3-2, a novel anti-MRSA actinomycete isolated from Wuli of Tebit, China.</title>
        <authorList>
            <person name="Chen X."/>
        </authorList>
    </citation>
    <scope>NUCLEOTIDE SEQUENCE [LARGE SCALE GENOMIC DNA]</scope>
    <source>
        <strain evidence="2 3">6-3-2</strain>
    </source>
</reference>
<dbReference type="PANTHER" id="PTHR41252:SF1">
    <property type="entry name" value="BLR2505 PROTEIN"/>
    <property type="match status" value="1"/>
</dbReference>
<dbReference type="Pfam" id="PF12680">
    <property type="entry name" value="SnoaL_2"/>
    <property type="match status" value="1"/>
</dbReference>
<protein>
    <recommendedName>
        <fullName evidence="1">SnoaL-like domain-containing protein</fullName>
    </recommendedName>
</protein>
<organism evidence="2 3">
    <name type="scientific">Streptomyces agglomeratus</name>
    <dbReference type="NCBI Taxonomy" id="285458"/>
    <lineage>
        <taxon>Bacteria</taxon>
        <taxon>Bacillati</taxon>
        <taxon>Actinomycetota</taxon>
        <taxon>Actinomycetes</taxon>
        <taxon>Kitasatosporales</taxon>
        <taxon>Streptomycetaceae</taxon>
        <taxon>Streptomyces</taxon>
    </lineage>
</organism>
<dbReference type="OrthoDB" id="8451859at2"/>
<dbReference type="STRING" id="285458.BGM19_07590"/>
<dbReference type="PANTHER" id="PTHR41252">
    <property type="entry name" value="BLR2505 PROTEIN"/>
    <property type="match status" value="1"/>
</dbReference>
<dbReference type="AlphaFoldDB" id="A0A1E5PEK8"/>
<evidence type="ECO:0000313" key="3">
    <source>
        <dbReference type="Proteomes" id="UP000095759"/>
    </source>
</evidence>
<dbReference type="InterPro" id="IPR037401">
    <property type="entry name" value="SnoaL-like"/>
</dbReference>
<gene>
    <name evidence="2" type="ORF">AS594_29235</name>
</gene>
<dbReference type="InterPro" id="IPR032710">
    <property type="entry name" value="NTF2-like_dom_sf"/>
</dbReference>
<dbReference type="SUPFAM" id="SSF54427">
    <property type="entry name" value="NTF2-like"/>
    <property type="match status" value="1"/>
</dbReference>
<comment type="caution">
    <text evidence="2">The sequence shown here is derived from an EMBL/GenBank/DDBJ whole genome shotgun (WGS) entry which is preliminary data.</text>
</comment>
<dbReference type="Gene3D" id="3.10.450.50">
    <property type="match status" value="1"/>
</dbReference>
<keyword evidence="3" id="KW-1185">Reference proteome</keyword>
<name>A0A1E5PEK8_9ACTN</name>
<evidence type="ECO:0000313" key="2">
    <source>
        <dbReference type="EMBL" id="OEJ27969.1"/>
    </source>
</evidence>
<sequence>MMPEQPVETVQRLYKGLSSFDIDMVLGTCDPEVEIVAPKSLPWSEGEYKGLDGAAAYFAGALGHLDQAHFDFEELLPSGDWVTALGWWSGRFKATGKEFRVRFVHFWVIRDEKVFRAEGVSDTVPIVRASEPDPENTAA</sequence>
<evidence type="ECO:0000259" key="1">
    <source>
        <dbReference type="Pfam" id="PF12680"/>
    </source>
</evidence>
<feature type="domain" description="SnoaL-like" evidence="1">
    <location>
        <begin position="10"/>
        <end position="116"/>
    </location>
</feature>
<dbReference type="Proteomes" id="UP000095759">
    <property type="component" value="Unassembled WGS sequence"/>
</dbReference>
<proteinExistence type="predicted"/>